<sequence length="289" mass="31308">MEDMSTSIVLRYAGTAVEAGAMDVYAAAANMVAFSDFVVAAAHGVFGEQTEVRAEVRAFQRGSFATDLMFHLAGAAASVLATTSDTGRLLTTIKEALGLYRFLHGQAPAKVEHTSDRSVHVTNNTGQVITINIESLALTLNSRAGEAVQTFVAGALDRPGMESVSVSDAQGAPLASVQQGEASYYRRIDTDQLLLENVVRQALMIEMPSFKDGNKWRFWDGQNSVPIAIEDEAFLRRVDAGEPFRKGDVLIVDLRVTQIRSGPNLKTERTIVKVAEHKERVGDQLPLIG</sequence>
<dbReference type="EMBL" id="DF952378">
    <property type="protein sequence ID" value="GAN44676.1"/>
    <property type="molecule type" value="Genomic_DNA"/>
</dbReference>
<accession>A0A0S6Z1G5</accession>
<organism evidence="1">
    <name type="scientific">Mizugakiibacter sediminis</name>
    <dbReference type="NCBI Taxonomy" id="1475481"/>
    <lineage>
        <taxon>Bacteria</taxon>
        <taxon>Pseudomonadati</taxon>
        <taxon>Pseudomonadota</taxon>
        <taxon>Gammaproteobacteria</taxon>
        <taxon>Lysobacterales</taxon>
        <taxon>Rhodanobacteraceae</taxon>
        <taxon>Mizugakiibacter</taxon>
    </lineage>
</organism>
<gene>
    <name evidence="1" type="ORF">MBSD_1211</name>
</gene>
<dbReference type="AlphaFoldDB" id="A0A0S6Z1G5"/>
<protein>
    <submittedName>
        <fullName evidence="1">Uncharacterized protein</fullName>
    </submittedName>
</protein>
<evidence type="ECO:0000313" key="1">
    <source>
        <dbReference type="EMBL" id="GAN44676.1"/>
    </source>
</evidence>
<dbReference type="HOGENOM" id="CLU_077894_0_0_6"/>
<reference evidence="1" key="1">
    <citation type="submission" date="2015-03" db="EMBL/GenBank/DDBJ databases">
        <title>Draft genome sequence of Mizugakiibacter sediminis skMP5.</title>
        <authorList>
            <person name="Watanabe T."/>
            <person name="Kojima H."/>
            <person name="Fukui M."/>
        </authorList>
    </citation>
    <scope>NUCLEOTIDE SEQUENCE</scope>
    <source>
        <strain evidence="1">SkMP5</strain>
    </source>
</reference>
<proteinExistence type="predicted"/>
<name>A0A0S6Z1G5_9GAMM</name>